<proteinExistence type="predicted"/>
<evidence type="ECO:0000313" key="1">
    <source>
        <dbReference type="EMBL" id="KFW02007.1"/>
    </source>
</evidence>
<sequence length="135" mass="14807">SSDLVRCSFIWSSVVRHIFSRLAWRPEGQEDERKWRGERRKSCPVAVGDPSPTLALISCSMLELTSSSSSLSSLFSFSSFCLTRCRLSICSLSSATLSACFLRSAAAVASCCSVASSRSRRIFWNSASRFLLSSS</sequence>
<reference evidence="1 2" key="1">
    <citation type="submission" date="2014-04" db="EMBL/GenBank/DDBJ databases">
        <title>Genome evolution of avian class.</title>
        <authorList>
            <person name="Zhang G."/>
            <person name="Li C."/>
        </authorList>
    </citation>
    <scope>NUCLEOTIDE SEQUENCE [LARGE SCALE GENOMIC DNA]</scope>
    <source>
        <strain evidence="1">BGI_N327</strain>
    </source>
</reference>
<evidence type="ECO:0000313" key="2">
    <source>
        <dbReference type="Proteomes" id="UP000053806"/>
    </source>
</evidence>
<dbReference type="EMBL" id="KK594034">
    <property type="protein sequence ID" value="KFW02007.1"/>
    <property type="molecule type" value="Genomic_DNA"/>
</dbReference>
<gene>
    <name evidence="1" type="ORF">N327_09881</name>
</gene>
<dbReference type="AlphaFoldDB" id="A0A093IQW4"/>
<keyword evidence="2" id="KW-1185">Reference proteome</keyword>
<name>A0A093IQW4_FULGA</name>
<accession>A0A093IQW4</accession>
<organism evidence="1 2">
    <name type="scientific">Fulmarus glacialis</name>
    <name type="common">Northern fulmar</name>
    <dbReference type="NCBI Taxonomy" id="30455"/>
    <lineage>
        <taxon>Eukaryota</taxon>
        <taxon>Metazoa</taxon>
        <taxon>Chordata</taxon>
        <taxon>Craniata</taxon>
        <taxon>Vertebrata</taxon>
        <taxon>Euteleostomi</taxon>
        <taxon>Archelosauria</taxon>
        <taxon>Archosauria</taxon>
        <taxon>Dinosauria</taxon>
        <taxon>Saurischia</taxon>
        <taxon>Theropoda</taxon>
        <taxon>Coelurosauria</taxon>
        <taxon>Aves</taxon>
        <taxon>Neognathae</taxon>
        <taxon>Neoaves</taxon>
        <taxon>Aequornithes</taxon>
        <taxon>Procellariiformes</taxon>
        <taxon>Procellariidae</taxon>
        <taxon>Fulmarus</taxon>
    </lineage>
</organism>
<dbReference type="Proteomes" id="UP000053806">
    <property type="component" value="Unassembled WGS sequence"/>
</dbReference>
<protein>
    <submittedName>
        <fullName evidence="1">Uncharacterized protein</fullName>
    </submittedName>
</protein>
<feature type="non-terminal residue" evidence="1">
    <location>
        <position position="135"/>
    </location>
</feature>
<feature type="non-terminal residue" evidence="1">
    <location>
        <position position="1"/>
    </location>
</feature>